<dbReference type="AlphaFoldDB" id="A0A3A6PEY6"/>
<evidence type="ECO:0000313" key="3">
    <source>
        <dbReference type="Proteomes" id="UP000267798"/>
    </source>
</evidence>
<keyword evidence="1" id="KW-0472">Membrane</keyword>
<dbReference type="Proteomes" id="UP000267798">
    <property type="component" value="Unassembled WGS sequence"/>
</dbReference>
<keyword evidence="1" id="KW-1133">Transmembrane helix</keyword>
<comment type="caution">
    <text evidence="2">The sequence shown here is derived from an EMBL/GenBank/DDBJ whole genome shotgun (WGS) entry which is preliminary data.</text>
</comment>
<organism evidence="2 3">
    <name type="scientific">Paenibacillus pinisoli</name>
    <dbReference type="NCBI Taxonomy" id="1276110"/>
    <lineage>
        <taxon>Bacteria</taxon>
        <taxon>Bacillati</taxon>
        <taxon>Bacillota</taxon>
        <taxon>Bacilli</taxon>
        <taxon>Bacillales</taxon>
        <taxon>Paenibacillaceae</taxon>
        <taxon>Paenibacillus</taxon>
    </lineage>
</organism>
<accession>A0A3A6PEY6</accession>
<sequence>MEAVIFMSALFGTPIIAFLFSYLFLDMLFKDKYDGQKFLTAILFAILAWIFAGTLILLAK</sequence>
<proteinExistence type="predicted"/>
<feature type="transmembrane region" description="Helical" evidence="1">
    <location>
        <begin position="6"/>
        <end position="25"/>
    </location>
</feature>
<protein>
    <submittedName>
        <fullName evidence="2">Uncharacterized protein</fullName>
    </submittedName>
</protein>
<gene>
    <name evidence="2" type="ORF">D3P09_08765</name>
</gene>
<evidence type="ECO:0000256" key="1">
    <source>
        <dbReference type="SAM" id="Phobius"/>
    </source>
</evidence>
<keyword evidence="3" id="KW-1185">Reference proteome</keyword>
<name>A0A3A6PEY6_9BACL</name>
<dbReference type="RefSeq" id="WP_120109043.1">
    <property type="nucleotide sequence ID" value="NZ_QXQB01000002.1"/>
</dbReference>
<evidence type="ECO:0000313" key="2">
    <source>
        <dbReference type="EMBL" id="RJX39507.1"/>
    </source>
</evidence>
<reference evidence="2 3" key="1">
    <citation type="submission" date="2018-09" db="EMBL/GenBank/DDBJ databases">
        <title>Paenibacillus aracenensis nov. sp. isolated from a cave in southern Spain.</title>
        <authorList>
            <person name="Jurado V."/>
            <person name="Gutierrez-Patricio S."/>
            <person name="Gonzalez-Pimentel J.L."/>
            <person name="Miller A.Z."/>
            <person name="Laiz L."/>
            <person name="Saiz-Jimenez C."/>
        </authorList>
    </citation>
    <scope>NUCLEOTIDE SEQUENCE [LARGE SCALE GENOMIC DNA]</scope>
    <source>
        <strain evidence="2 3">JCM 19203</strain>
    </source>
</reference>
<feature type="transmembrane region" description="Helical" evidence="1">
    <location>
        <begin position="37"/>
        <end position="59"/>
    </location>
</feature>
<dbReference type="OrthoDB" id="9906163at2"/>
<dbReference type="EMBL" id="QXQB01000002">
    <property type="protein sequence ID" value="RJX39507.1"/>
    <property type="molecule type" value="Genomic_DNA"/>
</dbReference>
<keyword evidence="1" id="KW-0812">Transmembrane</keyword>